<feature type="compositionally biased region" description="Low complexity" evidence="1">
    <location>
        <begin position="352"/>
        <end position="362"/>
    </location>
</feature>
<feature type="transmembrane region" description="Helical" evidence="2">
    <location>
        <begin position="182"/>
        <end position="201"/>
    </location>
</feature>
<dbReference type="Proteomes" id="UP000195880">
    <property type="component" value="Chromosome"/>
</dbReference>
<dbReference type="EMBL" id="CP021748">
    <property type="protein sequence ID" value="ARX84437.1"/>
    <property type="molecule type" value="Genomic_DNA"/>
</dbReference>
<sequence>MTKDRHPKLTWERKEDEAWAASVEVRLVLDHDAPAGLAADVLAEAHQLVHEEGRPALDLLGDPNAYAQSVADERIPEEHRARSDAHGLTPGERVSGSFVTLGIGGLLFCGFEWLRDGLWVGIGWPSFTITAAVVLGASLAAAALATRVAGRVRGAWYFAAAAAGAVCTGVGVTPFVPTGELFALPVPVLMLVCLAVIAAAVKFPDTTIDRWFTAAPRSGDDEAWFAHLDGLLRGRHAMPSAEARDHIREARHHLASTPGTEPAADVFGDVEVYALRLSEGPRRGQRLARRQFYGSCFLAVCLTILLIDNLTDSDTSPFWLAANTGALGATLWSLVGEWRRSTKRPTPTTADPGNSPSPGSPS</sequence>
<dbReference type="RefSeq" id="WP_087884685.1">
    <property type="nucleotide sequence ID" value="NZ_CP021748.1"/>
</dbReference>
<feature type="transmembrane region" description="Helical" evidence="2">
    <location>
        <begin position="126"/>
        <end position="144"/>
    </location>
</feature>
<evidence type="ECO:0000256" key="1">
    <source>
        <dbReference type="SAM" id="MobiDB-lite"/>
    </source>
</evidence>
<dbReference type="eggNOG" id="ENOG503346N">
    <property type="taxonomic scope" value="Bacteria"/>
</dbReference>
<protein>
    <submittedName>
        <fullName evidence="3">Uncharacterized protein</fullName>
    </submittedName>
</protein>
<organism evidence="3 4">
    <name type="scientific">Streptomyces alboflavus</name>
    <dbReference type="NCBI Taxonomy" id="67267"/>
    <lineage>
        <taxon>Bacteria</taxon>
        <taxon>Bacillati</taxon>
        <taxon>Actinomycetota</taxon>
        <taxon>Actinomycetes</taxon>
        <taxon>Kitasatosporales</taxon>
        <taxon>Streptomycetaceae</taxon>
        <taxon>Streptomyces</taxon>
    </lineage>
</organism>
<reference evidence="3 4" key="1">
    <citation type="submission" date="2017-05" db="EMBL/GenBank/DDBJ databases">
        <title>Streptomyces alboflavus Genome sequencing and assembly.</title>
        <authorList>
            <person name="Wang Y."/>
            <person name="Du B."/>
            <person name="Ding Y."/>
            <person name="Liu H."/>
            <person name="Hou Q."/>
            <person name="Liu K."/>
            <person name="Wang C."/>
            <person name="Yao L."/>
        </authorList>
    </citation>
    <scope>NUCLEOTIDE SEQUENCE [LARGE SCALE GENOMIC DNA]</scope>
    <source>
        <strain evidence="3 4">MDJK44</strain>
    </source>
</reference>
<keyword evidence="4" id="KW-1185">Reference proteome</keyword>
<dbReference type="AlphaFoldDB" id="A0A1Z1WDC5"/>
<evidence type="ECO:0000313" key="3">
    <source>
        <dbReference type="EMBL" id="ARX84437.1"/>
    </source>
</evidence>
<evidence type="ECO:0000313" key="4">
    <source>
        <dbReference type="Proteomes" id="UP000195880"/>
    </source>
</evidence>
<keyword evidence="2" id="KW-1133">Transmembrane helix</keyword>
<keyword evidence="2" id="KW-0812">Transmembrane</keyword>
<feature type="transmembrane region" description="Helical" evidence="2">
    <location>
        <begin position="317"/>
        <end position="335"/>
    </location>
</feature>
<feature type="transmembrane region" description="Helical" evidence="2">
    <location>
        <begin position="156"/>
        <end position="176"/>
    </location>
</feature>
<dbReference type="OrthoDB" id="4217222at2"/>
<name>A0A1Z1WDC5_9ACTN</name>
<dbReference type="KEGG" id="salf:SMD44_03875"/>
<accession>A0A1Z1WDC5</accession>
<feature type="transmembrane region" description="Helical" evidence="2">
    <location>
        <begin position="292"/>
        <end position="311"/>
    </location>
</feature>
<evidence type="ECO:0000256" key="2">
    <source>
        <dbReference type="SAM" id="Phobius"/>
    </source>
</evidence>
<feature type="transmembrane region" description="Helical" evidence="2">
    <location>
        <begin position="94"/>
        <end position="114"/>
    </location>
</feature>
<keyword evidence="2" id="KW-0472">Membrane</keyword>
<gene>
    <name evidence="3" type="ORF">SMD44_03875</name>
</gene>
<proteinExistence type="predicted"/>
<dbReference type="STRING" id="67267.GCA_000716675_04550"/>
<feature type="region of interest" description="Disordered" evidence="1">
    <location>
        <begin position="341"/>
        <end position="362"/>
    </location>
</feature>